<dbReference type="Gene3D" id="3.30.420.10">
    <property type="entry name" value="Ribonuclease H-like superfamily/Ribonuclease H"/>
    <property type="match status" value="1"/>
</dbReference>
<keyword evidence="3" id="KW-0479">Metal-binding</keyword>
<feature type="compositionally biased region" description="Low complexity" evidence="4">
    <location>
        <begin position="877"/>
        <end position="896"/>
    </location>
</feature>
<dbReference type="SUPFAM" id="SSF53098">
    <property type="entry name" value="Ribonuclease H-like"/>
    <property type="match status" value="1"/>
</dbReference>
<keyword evidence="1" id="KW-0064">Aspartyl protease</keyword>
<feature type="region of interest" description="Disordered" evidence="4">
    <location>
        <begin position="867"/>
        <end position="969"/>
    </location>
</feature>
<feature type="domain" description="CCHC-type" evidence="5">
    <location>
        <begin position="305"/>
        <end position="318"/>
    </location>
</feature>
<keyword evidence="1" id="KW-0378">Hydrolase</keyword>
<dbReference type="EMBL" id="CCBP010000025">
    <property type="protein sequence ID" value="CDO68762.1"/>
    <property type="molecule type" value="Genomic_DNA"/>
</dbReference>
<keyword evidence="3" id="KW-0863">Zinc-finger</keyword>
<feature type="compositionally biased region" description="Pro residues" evidence="4">
    <location>
        <begin position="900"/>
        <end position="925"/>
    </location>
</feature>
<keyword evidence="2" id="KW-0694">RNA-binding</keyword>
<dbReference type="SUPFAM" id="SSF56672">
    <property type="entry name" value="DNA/RNA polymerases"/>
    <property type="match status" value="1"/>
</dbReference>
<dbReference type="Proteomes" id="UP000029665">
    <property type="component" value="Unassembled WGS sequence"/>
</dbReference>
<dbReference type="Pfam" id="PF07727">
    <property type="entry name" value="RVT_2"/>
    <property type="match status" value="1"/>
</dbReference>
<feature type="compositionally biased region" description="Basic and acidic residues" evidence="4">
    <location>
        <begin position="948"/>
        <end position="965"/>
    </location>
</feature>
<dbReference type="PANTHER" id="PTHR11439:SF463">
    <property type="entry name" value="REVERSE TRANSCRIPTASE TY1_COPIA-TYPE DOMAIN-CONTAINING PROTEIN"/>
    <property type="match status" value="1"/>
</dbReference>
<dbReference type="InterPro" id="IPR025724">
    <property type="entry name" value="GAG-pre-integrase_dom"/>
</dbReference>
<evidence type="ECO:0000256" key="4">
    <source>
        <dbReference type="SAM" id="MobiDB-lite"/>
    </source>
</evidence>
<sequence>MTIPRSTAFPDALASSVPGDDAIEPSLSSLGSSTPAPASDPPVSALFGKSLSVPGDPHVVAPMVDDEPIRITVIPPSMLKRWDDALLLDLPAGNYRKWKKELHEVLSVCDTLDMYTSPSYACPPRATRLEDARKWVINDRHVQAFIRLQCSENEREHLPAVQTASELYAFLAARHLNRGTHTQVFLLRDLLALRFDQGQALAPQAQNAIRICRQVIAMGPLTADALGKVVLLNMMDGALDSLQSQVANDLSRATKASPYSVADILQRLEVHQDLTAGKATSTGGLSTDVALSAQTGRGSRSQLICSNCKRKGHAATDCFQPGGVMEGKRAEVDARIAARKAKGASKEKDSGKAPKTLYDHEGRAYFLAEPAPSSSLVVDAANTAVSDPVPLLNTDGPDPSWLSSLDSCGDSAYGAYLACSTPLVCSLDWDSDAAFSVSAPAASSEPFLFDSGASTHVSPLRSDFATLTPISPHGIRGVNGSVIYAVGIGQIHLTVGRGKHLTLEHALYVPNATVRLISVRALCDGPHAYRVDFTADGVTVRHRSGALFFTGSRVNRGLYALSGPAPEVSSALVSTSMPTLETWHRRLGHANYRATYTVAKAVRASGTPVNLSSPPPKCDACIRGKQTRTPVPSVREGERSKERGGTFFLDAAGTQCTTSASGNVCPLDIIDDFSSYAWTFPVPSKAHCAPTLRDFIIARRAEGCPVRKIVMDRGECLTEEIKAVCRILGVTWEITAPHTSAHNGKAERIHRTFLGKSRAMRLSAGVPENRWDEFYVTACYLSNRTPSASLPRGVTPYEAWFGHPPSLRHLREIGCRAFVLINTHNPKLRPRSFECVLIGYGQNSKTYRCYHVPTRRVLESYHVSFIESHESPPPPSADISSPDLVDDPSPSSIGTDWPDDPPFTPTAPHTCPAPPPSLLPVPPAPASASSAVASPVSQDPVTVPPADVEPRRSSRVHAPSERRAAAEGLPYITTLERAVAECKASSERARSERDARTAARSATDSTAQSKLDHALAATLQLDHDYAGDPTSLKEAMSSAFSQEWTTALKEEFASIKELGVYKLIPRHAVPYGRRIMHGKPVFRLKRDEHGNPVRFKARWVCKGYEAVWGQDYNRTTSPTMRMESFRLLLHLAASLDWELLQVDVKTAFLYGLLPDDEVCYMEQPQGFEEPGHEDWVWELHKGLYGMPQGGRTWNRTMHSHLVSAGFTRIDSEYCLYYRTSPEGTVITGVHVDDFLAIASSPAAGALFKADLRRAWTISDLGEAKFCIGIAIERDRATRTIRISQTALIDRIITQFGLADAHPVATPMETTKLTRRSSPRTPDEKDAARSWPYRALVGSLNYVAVGTRPDISFAVQQLSQFLDCYGREHWDAAKRVVRYLKGTRDLALTLGGDRPAFLLGYSDSDHAGCTDTRRSIAGYCYSLGSGMVSWSARKQATVADSSCEAEYIAASEASKEAIWLRGVLDALGFAQASATPLCMDNRGAKNLCEDPSFHARTKHIAVKWHIIRDYTNTNQILPHWVPSADNIADIFTKALPGPAFTRLRAWLGLR</sequence>
<dbReference type="OrthoDB" id="3049716at2759"/>
<dbReference type="InterPro" id="IPR013103">
    <property type="entry name" value="RVT_2"/>
</dbReference>
<dbReference type="GO" id="GO:0015074">
    <property type="term" value="P:DNA integration"/>
    <property type="evidence" value="ECO:0007669"/>
    <property type="project" value="InterPro"/>
</dbReference>
<dbReference type="InterPro" id="IPR001584">
    <property type="entry name" value="Integrase_cat-core"/>
</dbReference>
<dbReference type="GO" id="GO:0008270">
    <property type="term" value="F:zinc ion binding"/>
    <property type="evidence" value="ECO:0007669"/>
    <property type="project" value="UniProtKB-KW"/>
</dbReference>
<dbReference type="CDD" id="cd09272">
    <property type="entry name" value="RNase_HI_RT_Ty1"/>
    <property type="match status" value="1"/>
</dbReference>
<dbReference type="GO" id="GO:0004190">
    <property type="term" value="F:aspartic-type endopeptidase activity"/>
    <property type="evidence" value="ECO:0007669"/>
    <property type="project" value="UniProtKB-KW"/>
</dbReference>
<evidence type="ECO:0000259" key="5">
    <source>
        <dbReference type="PROSITE" id="PS50158"/>
    </source>
</evidence>
<evidence type="ECO:0000256" key="3">
    <source>
        <dbReference type="PROSITE-ProRule" id="PRU00047"/>
    </source>
</evidence>
<dbReference type="GO" id="GO:0005634">
    <property type="term" value="C:nucleus"/>
    <property type="evidence" value="ECO:0007669"/>
    <property type="project" value="UniProtKB-ARBA"/>
</dbReference>
<dbReference type="InterPro" id="IPR012337">
    <property type="entry name" value="RNaseH-like_sf"/>
</dbReference>
<keyword evidence="1" id="KW-0645">Protease</keyword>
<dbReference type="InterPro" id="IPR036397">
    <property type="entry name" value="RNaseH_sf"/>
</dbReference>
<dbReference type="InterPro" id="IPR043502">
    <property type="entry name" value="DNA/RNA_pol_sf"/>
</dbReference>
<dbReference type="InterPro" id="IPR001878">
    <property type="entry name" value="Znf_CCHC"/>
</dbReference>
<proteinExistence type="predicted"/>
<dbReference type="PANTHER" id="PTHR11439">
    <property type="entry name" value="GAG-POL-RELATED RETROTRANSPOSON"/>
    <property type="match status" value="1"/>
</dbReference>
<protein>
    <recommendedName>
        <fullName evidence="9">Integrase catalytic domain-containing protein</fullName>
    </recommendedName>
</protein>
<evidence type="ECO:0000256" key="2">
    <source>
        <dbReference type="ARBA" id="ARBA00022884"/>
    </source>
</evidence>
<feature type="compositionally biased region" description="Polar residues" evidence="4">
    <location>
        <begin position="26"/>
        <end position="36"/>
    </location>
</feature>
<organism evidence="7 8">
    <name type="scientific">Pycnoporus cinnabarinus</name>
    <name type="common">Cinnabar-red polypore</name>
    <name type="synonym">Trametes cinnabarina</name>
    <dbReference type="NCBI Taxonomy" id="5643"/>
    <lineage>
        <taxon>Eukaryota</taxon>
        <taxon>Fungi</taxon>
        <taxon>Dikarya</taxon>
        <taxon>Basidiomycota</taxon>
        <taxon>Agaricomycotina</taxon>
        <taxon>Agaricomycetes</taxon>
        <taxon>Polyporales</taxon>
        <taxon>Polyporaceae</taxon>
        <taxon>Trametes</taxon>
    </lineage>
</organism>
<comment type="caution">
    <text evidence="7">The sequence shown here is derived from an EMBL/GenBank/DDBJ whole genome shotgun (WGS) entry which is preliminary data.</text>
</comment>
<reference evidence="7" key="1">
    <citation type="submission" date="2014-01" db="EMBL/GenBank/DDBJ databases">
        <title>The genome of the white-rot fungus Pycnoporus cinnabarinus: a basidiomycete model with a versatile arsenal for lignocellulosic biomass breakdown.</title>
        <authorList>
            <person name="Levasseur A."/>
            <person name="Lomascolo A."/>
            <person name="Ruiz-Duenas F.J."/>
            <person name="Uzan E."/>
            <person name="Piumi F."/>
            <person name="Kues U."/>
            <person name="Ram A.F.J."/>
            <person name="Murat C."/>
            <person name="Haon M."/>
            <person name="Benoit I."/>
            <person name="Arfi Y."/>
            <person name="Chevret D."/>
            <person name="Drula E."/>
            <person name="Kwon M.J."/>
            <person name="Gouret P."/>
            <person name="Lesage-Meessen L."/>
            <person name="Lombard V."/>
            <person name="Mariette J."/>
            <person name="Noirot C."/>
            <person name="Park J."/>
            <person name="Patyshakuliyeva A."/>
            <person name="Wieneger R.A.B."/>
            <person name="Wosten H.A.B."/>
            <person name="Martin F."/>
            <person name="Coutinho P.M."/>
            <person name="de Vries R."/>
            <person name="Martinez A.T."/>
            <person name="Klopp C."/>
            <person name="Pontarotti P."/>
            <person name="Henrissat B."/>
            <person name="Record E."/>
        </authorList>
    </citation>
    <scope>NUCLEOTIDE SEQUENCE [LARGE SCALE GENOMIC DNA]</scope>
    <source>
        <strain evidence="7">BRFM137</strain>
    </source>
</reference>
<name>A0A060S301_PYCCI</name>
<dbReference type="InterPro" id="IPR057670">
    <property type="entry name" value="SH3_retrovirus"/>
</dbReference>
<dbReference type="InterPro" id="IPR054722">
    <property type="entry name" value="PolX-like_BBD"/>
</dbReference>
<evidence type="ECO:0000313" key="7">
    <source>
        <dbReference type="EMBL" id="CDO68762.1"/>
    </source>
</evidence>
<evidence type="ECO:0000256" key="1">
    <source>
        <dbReference type="ARBA" id="ARBA00022750"/>
    </source>
</evidence>
<feature type="region of interest" description="Disordered" evidence="4">
    <location>
        <begin position="983"/>
        <end position="1009"/>
    </location>
</feature>
<accession>A0A060S301</accession>
<evidence type="ECO:0000313" key="8">
    <source>
        <dbReference type="Proteomes" id="UP000029665"/>
    </source>
</evidence>
<dbReference type="PROSITE" id="PS50158">
    <property type="entry name" value="ZF_CCHC"/>
    <property type="match status" value="1"/>
</dbReference>
<feature type="region of interest" description="Disordered" evidence="4">
    <location>
        <begin position="1"/>
        <end position="43"/>
    </location>
</feature>
<dbReference type="Pfam" id="PF13976">
    <property type="entry name" value="gag_pre-integrs"/>
    <property type="match status" value="1"/>
</dbReference>
<dbReference type="OMA" id="WERRILH"/>
<dbReference type="PROSITE" id="PS50994">
    <property type="entry name" value="INTEGRASE"/>
    <property type="match status" value="1"/>
</dbReference>
<gene>
    <name evidence="7" type="ORF">BN946_scf184989.g28</name>
</gene>
<feature type="domain" description="Integrase catalytic" evidence="6">
    <location>
        <begin position="628"/>
        <end position="804"/>
    </location>
</feature>
<feature type="compositionally biased region" description="Basic and acidic residues" evidence="4">
    <location>
        <begin position="983"/>
        <end position="997"/>
    </location>
</feature>
<dbReference type="Pfam" id="PF22936">
    <property type="entry name" value="Pol_BBD"/>
    <property type="match status" value="1"/>
</dbReference>
<feature type="compositionally biased region" description="Low complexity" evidence="4">
    <location>
        <begin position="926"/>
        <end position="937"/>
    </location>
</feature>
<dbReference type="GO" id="GO:0003723">
    <property type="term" value="F:RNA binding"/>
    <property type="evidence" value="ECO:0007669"/>
    <property type="project" value="UniProtKB-KW"/>
</dbReference>
<evidence type="ECO:0008006" key="9">
    <source>
        <dbReference type="Google" id="ProtNLM"/>
    </source>
</evidence>
<dbReference type="STRING" id="5643.A0A060S301"/>
<feature type="compositionally biased region" description="Low complexity" evidence="4">
    <location>
        <begin position="998"/>
        <end position="1007"/>
    </location>
</feature>
<evidence type="ECO:0000259" key="6">
    <source>
        <dbReference type="PROSITE" id="PS50994"/>
    </source>
</evidence>
<dbReference type="Pfam" id="PF25597">
    <property type="entry name" value="SH3_retrovirus"/>
    <property type="match status" value="1"/>
</dbReference>
<keyword evidence="8" id="KW-1185">Reference proteome</keyword>
<dbReference type="HOGENOM" id="CLU_001650_5_0_1"/>
<keyword evidence="3" id="KW-0862">Zinc</keyword>